<dbReference type="Proteomes" id="UP000178812">
    <property type="component" value="Unassembled WGS sequence"/>
</dbReference>
<feature type="transmembrane region" description="Helical" evidence="1">
    <location>
        <begin position="6"/>
        <end position="21"/>
    </location>
</feature>
<evidence type="ECO:0000313" key="3">
    <source>
        <dbReference type="Proteomes" id="UP000178812"/>
    </source>
</evidence>
<feature type="transmembrane region" description="Helical" evidence="1">
    <location>
        <begin position="59"/>
        <end position="79"/>
    </location>
</feature>
<evidence type="ECO:0008006" key="4">
    <source>
        <dbReference type="Google" id="ProtNLM"/>
    </source>
</evidence>
<feature type="transmembrane region" description="Helical" evidence="1">
    <location>
        <begin position="28"/>
        <end position="47"/>
    </location>
</feature>
<keyword evidence="1" id="KW-0472">Membrane</keyword>
<evidence type="ECO:0000256" key="1">
    <source>
        <dbReference type="SAM" id="Phobius"/>
    </source>
</evidence>
<name>A0A1F7WTM6_9BACT</name>
<protein>
    <recommendedName>
        <fullName evidence="4">Transglycosylase</fullName>
    </recommendedName>
</protein>
<dbReference type="AlphaFoldDB" id="A0A1F7WTM6"/>
<keyword evidence="1" id="KW-1133">Transmembrane helix</keyword>
<dbReference type="EMBL" id="MGFM01000018">
    <property type="protein sequence ID" value="OGM05839.1"/>
    <property type="molecule type" value="Genomic_DNA"/>
</dbReference>
<organism evidence="2 3">
    <name type="scientific">Candidatus Woesebacteria bacterium GWB1_43_5</name>
    <dbReference type="NCBI Taxonomy" id="1802474"/>
    <lineage>
        <taxon>Bacteria</taxon>
        <taxon>Candidatus Woeseibacteriota</taxon>
    </lineage>
</organism>
<evidence type="ECO:0000313" key="2">
    <source>
        <dbReference type="EMBL" id="OGM05839.1"/>
    </source>
</evidence>
<sequence>MVAVVLLLFGAVVGFGMHFFLPGKFNRLIVDILAGVAGSVIGAIISSPFAPPSDFGQKITFLIASLVGAVFAVSIARTFKV</sequence>
<accession>A0A1F7WTM6</accession>
<proteinExistence type="predicted"/>
<gene>
    <name evidence="2" type="ORF">A2125_02635</name>
</gene>
<comment type="caution">
    <text evidence="2">The sequence shown here is derived from an EMBL/GenBank/DDBJ whole genome shotgun (WGS) entry which is preliminary data.</text>
</comment>
<keyword evidence="1" id="KW-0812">Transmembrane</keyword>
<reference evidence="2 3" key="1">
    <citation type="journal article" date="2016" name="Nat. Commun.">
        <title>Thousands of microbial genomes shed light on interconnected biogeochemical processes in an aquifer system.</title>
        <authorList>
            <person name="Anantharaman K."/>
            <person name="Brown C.T."/>
            <person name="Hug L.A."/>
            <person name="Sharon I."/>
            <person name="Castelle C.J."/>
            <person name="Probst A.J."/>
            <person name="Thomas B.C."/>
            <person name="Singh A."/>
            <person name="Wilkins M.J."/>
            <person name="Karaoz U."/>
            <person name="Brodie E.L."/>
            <person name="Williams K.H."/>
            <person name="Hubbard S.S."/>
            <person name="Banfield J.F."/>
        </authorList>
    </citation>
    <scope>NUCLEOTIDE SEQUENCE [LARGE SCALE GENOMIC DNA]</scope>
</reference>